<protein>
    <submittedName>
        <fullName evidence="1">Uncharacterized protein</fullName>
    </submittedName>
</protein>
<evidence type="ECO:0000313" key="2">
    <source>
        <dbReference type="Proteomes" id="UP000184447"/>
    </source>
</evidence>
<dbReference type="STRING" id="1121316.SAMN02745207_04283"/>
<reference evidence="1 2" key="1">
    <citation type="submission" date="2016-11" db="EMBL/GenBank/DDBJ databases">
        <authorList>
            <person name="Jaros S."/>
            <person name="Januszkiewicz K."/>
            <person name="Wedrychowicz H."/>
        </authorList>
    </citation>
    <scope>NUCLEOTIDE SEQUENCE [LARGE SCALE GENOMIC DNA]</scope>
    <source>
        <strain evidence="1 2">DSM 8605</strain>
    </source>
</reference>
<dbReference type="EMBL" id="FQXM01000071">
    <property type="protein sequence ID" value="SHI08430.1"/>
    <property type="molecule type" value="Genomic_DNA"/>
</dbReference>
<name>A0A1M5Y8L5_9CLOT</name>
<proteinExistence type="predicted"/>
<dbReference type="Proteomes" id="UP000184447">
    <property type="component" value="Unassembled WGS sequence"/>
</dbReference>
<organism evidence="1 2">
    <name type="scientific">Clostridium grantii DSM 8605</name>
    <dbReference type="NCBI Taxonomy" id="1121316"/>
    <lineage>
        <taxon>Bacteria</taxon>
        <taxon>Bacillati</taxon>
        <taxon>Bacillota</taxon>
        <taxon>Clostridia</taxon>
        <taxon>Eubacteriales</taxon>
        <taxon>Clostridiaceae</taxon>
        <taxon>Clostridium</taxon>
    </lineage>
</organism>
<sequence>IISIFDTSYTTPNGNIVLENNELIQENYPYILDGVGIEDGIVNFTDRNNSVTGVEILNPKYTNNLYFNINQN</sequence>
<dbReference type="OrthoDB" id="367789at2"/>
<accession>A0A1M5Y8L5</accession>
<feature type="non-terminal residue" evidence="1">
    <location>
        <position position="1"/>
    </location>
</feature>
<gene>
    <name evidence="1" type="ORF">SAMN02745207_04283</name>
</gene>
<dbReference type="AlphaFoldDB" id="A0A1M5Y8L5"/>
<dbReference type="RefSeq" id="WP_159434135.1">
    <property type="nucleotide sequence ID" value="NZ_FQXM01000071.1"/>
</dbReference>
<keyword evidence="2" id="KW-1185">Reference proteome</keyword>
<evidence type="ECO:0000313" key="1">
    <source>
        <dbReference type="EMBL" id="SHI08430.1"/>
    </source>
</evidence>